<sequence>MRIQFINEDVRKVLSTHGKSLAGRNEWLIDLPKSSNFIIIKLNGNPFREIDNAEVISWSLNGRDIYEVIKEIHQDDYRQTYMDMLHVMIVPMLERGIMNISVLFVIVKCIINGVSSGNTGKYKWVGTLSITRAVWLSTTAWVVNGKL</sequence>
<name>E5DSC5_9CAUD</name>
<dbReference type="Proteomes" id="UP000008727">
    <property type="component" value="Segment"/>
</dbReference>
<protein>
    <submittedName>
        <fullName evidence="1">Uncharacterized protein</fullName>
    </submittedName>
</protein>
<reference evidence="1 2" key="1">
    <citation type="journal article" date="2010" name="Virol. J.">
        <title>Genomes of the T4-related bacteriophages as windows on microbial genome evolution.</title>
        <authorList>
            <person name="Petrov V.M."/>
            <person name="Ratnayaka S."/>
            <person name="Nolan J.M."/>
            <person name="Miller E.S."/>
            <person name="Karam J.D."/>
        </authorList>
    </citation>
    <scope>NUCLEOTIDE SEQUENCE [LARGE SCALE GENOMIC DNA]</scope>
</reference>
<evidence type="ECO:0000313" key="1">
    <source>
        <dbReference type="EMBL" id="ADQ53299.1"/>
    </source>
</evidence>
<accession>E5DSC5</accession>
<proteinExistence type="predicted"/>
<gene>
    <name evidence="1" type="ORF">65p291</name>
</gene>
<dbReference type="EMBL" id="GU459069">
    <property type="protein sequence ID" value="ADQ53299.1"/>
    <property type="molecule type" value="Genomic_DNA"/>
</dbReference>
<dbReference type="KEGG" id="vg:10323568"/>
<keyword evidence="2" id="KW-1185">Reference proteome</keyword>
<evidence type="ECO:0000313" key="2">
    <source>
        <dbReference type="Proteomes" id="UP000008727"/>
    </source>
</evidence>
<dbReference type="RefSeq" id="YP_004301128.1">
    <property type="nucleotide sequence ID" value="NC_015251.1"/>
</dbReference>
<organism evidence="1 2">
    <name type="scientific">Aeromonas phage 65</name>
    <dbReference type="NCBI Taxonomy" id="2919549"/>
    <lineage>
        <taxon>Viruses</taxon>
        <taxon>Duplodnaviria</taxon>
        <taxon>Heunggongvirae</taxon>
        <taxon>Uroviricota</taxon>
        <taxon>Caudoviricetes</taxon>
        <taxon>Pantevenvirales</taxon>
        <taxon>Straboviridae</taxon>
        <taxon>Emmerichvirinae</taxon>
        <taxon>Ishigurovirus</taxon>
        <taxon>Ishigurovirus osborne</taxon>
    </lineage>
</organism>